<accession>A0ABY7JVP1</accession>
<dbReference type="EMBL" id="CP097463">
    <property type="protein sequence ID" value="WAX55244.1"/>
    <property type="molecule type" value="Genomic_DNA"/>
</dbReference>
<evidence type="ECO:0000313" key="4">
    <source>
        <dbReference type="Proteomes" id="UP001164693"/>
    </source>
</evidence>
<reference evidence="3" key="1">
    <citation type="submission" date="2022-05" db="EMBL/GenBank/DDBJ databases">
        <title>Jatrophihabitans sp. SB3-54 whole genome sequence.</title>
        <authorList>
            <person name="Suh M.K."/>
            <person name="Eom M.K."/>
            <person name="Kim J.S."/>
            <person name="Kim H.S."/>
            <person name="Do H.E."/>
            <person name="Shin Y.K."/>
            <person name="Lee J.-S."/>
        </authorList>
    </citation>
    <scope>NUCLEOTIDE SEQUENCE</scope>
    <source>
        <strain evidence="3">SB3-54</strain>
    </source>
</reference>
<dbReference type="PANTHER" id="PTHR30327:SF1">
    <property type="entry name" value="UPF0301 PROTEIN YQGE"/>
    <property type="match status" value="1"/>
</dbReference>
<dbReference type="Proteomes" id="UP001164693">
    <property type="component" value="Chromosome"/>
</dbReference>
<comment type="similarity">
    <text evidence="1 2">Belongs to the UPF0301 (AlgH) family.</text>
</comment>
<protein>
    <recommendedName>
        <fullName evidence="2">UPF0301 protein M6B22_11820</fullName>
    </recommendedName>
</protein>
<evidence type="ECO:0000256" key="2">
    <source>
        <dbReference type="HAMAP-Rule" id="MF_00758"/>
    </source>
</evidence>
<organism evidence="3 4">
    <name type="scientific">Jatrophihabitans cynanchi</name>
    <dbReference type="NCBI Taxonomy" id="2944128"/>
    <lineage>
        <taxon>Bacteria</taxon>
        <taxon>Bacillati</taxon>
        <taxon>Actinomycetota</taxon>
        <taxon>Actinomycetes</taxon>
        <taxon>Jatrophihabitantales</taxon>
        <taxon>Jatrophihabitantaceae</taxon>
        <taxon>Jatrophihabitans</taxon>
    </lineage>
</organism>
<evidence type="ECO:0000313" key="3">
    <source>
        <dbReference type="EMBL" id="WAX55244.1"/>
    </source>
</evidence>
<dbReference type="Gene3D" id="3.40.1740.10">
    <property type="entry name" value="VC0467-like"/>
    <property type="match status" value="1"/>
</dbReference>
<evidence type="ECO:0000256" key="1">
    <source>
        <dbReference type="ARBA" id="ARBA00009600"/>
    </source>
</evidence>
<gene>
    <name evidence="3" type="ORF">M6B22_11820</name>
</gene>
<dbReference type="NCBIfam" id="NF001270">
    <property type="entry name" value="PRK00228.2-2"/>
    <property type="match status" value="1"/>
</dbReference>
<sequence>MTSADWGSLNTLVPAGGRLLVATPLLVDPHFHRAVVYLLEHDSGGSVGVIVNRPSRTPVGQVLPDWHDVVCGPSVVFGGGPVQPDGALCLGRVAGEVPGVRQVVDGVCTVDLDGDVSVITRGTTALRVFAGHAGWSPGQLDGEIGEGAWWVVPGAAEDLFSADPRRLWSGVLRRQPAPLNLLSTYPQDPAMN</sequence>
<dbReference type="InterPro" id="IPR003774">
    <property type="entry name" value="AlgH-like"/>
</dbReference>
<dbReference type="Pfam" id="PF02622">
    <property type="entry name" value="DUF179"/>
    <property type="match status" value="1"/>
</dbReference>
<name>A0ABY7JVP1_9ACTN</name>
<dbReference type="SUPFAM" id="SSF143456">
    <property type="entry name" value="VC0467-like"/>
    <property type="match status" value="1"/>
</dbReference>
<proteinExistence type="inferred from homology"/>
<dbReference type="HAMAP" id="MF_00758">
    <property type="entry name" value="UPF0301"/>
    <property type="match status" value="1"/>
</dbReference>
<dbReference type="RefSeq" id="WP_269441747.1">
    <property type="nucleotide sequence ID" value="NZ_CP097463.1"/>
</dbReference>
<keyword evidence="4" id="KW-1185">Reference proteome</keyword>
<dbReference type="PANTHER" id="PTHR30327">
    <property type="entry name" value="UNCHARACTERIZED PROTEIN YQGE"/>
    <property type="match status" value="1"/>
</dbReference>